<evidence type="ECO:0000313" key="1">
    <source>
        <dbReference type="EMBL" id="WQJ52786.1"/>
    </source>
</evidence>
<reference evidence="1 2" key="1">
    <citation type="submission" date="2023-11" db="EMBL/GenBank/DDBJ databases">
        <authorList>
            <person name="Cook R."/>
            <person name="Crisci M."/>
            <person name="Pye H."/>
            <person name="Adriaenssens E."/>
            <person name="Santini J."/>
        </authorList>
    </citation>
    <scope>NUCLEOTIDE SEQUENCE [LARGE SCALE GENOMIC DNA]</scope>
    <source>
        <strain evidence="1">Lak_Megaphage_RVC_JS4_GC31</strain>
    </source>
</reference>
<dbReference type="EMBL" id="OR769222">
    <property type="protein sequence ID" value="WQJ52786.1"/>
    <property type="molecule type" value="Genomic_DNA"/>
</dbReference>
<evidence type="ECO:0000313" key="2">
    <source>
        <dbReference type="Proteomes" id="UP001349343"/>
    </source>
</evidence>
<protein>
    <submittedName>
        <fullName evidence="1">Uncharacterized protein</fullName>
    </submittedName>
</protein>
<dbReference type="Proteomes" id="UP001349343">
    <property type="component" value="Segment"/>
</dbReference>
<keyword evidence="2" id="KW-1185">Reference proteome</keyword>
<name>A0ABZ0Z170_9CAUD</name>
<sequence length="268" mass="31147">MAVKTYKFKYQSDFNSETDYPKENFIPYEAVKARIYEYPGYLSITKRVYTIKKDEFDKYPKFYMRNSGMQPCVMVVPNIDKDFKSFFNDMPWSRFPSKDFVICAVSTPDEYSREWENFSKHGFNSFYHNGDVRDYVILTPISNTTKAAQKIFTSIEDIENAINTSKQKSKSEKLKIQGQKAVTNNGPMYCETPTYEIVEVNKKTDHIKGADVGDKIKGSITIISENGKSYIDKYSTYVSIYLNGEFVNSVPLRVFAKIMEFNFKLQQV</sequence>
<organism evidence="1 2">
    <name type="scientific">phage Lak_Megaphage_RVC_JS4_GC31</name>
    <dbReference type="NCBI Taxonomy" id="3109228"/>
    <lineage>
        <taxon>Viruses</taxon>
        <taxon>Duplodnaviria</taxon>
        <taxon>Heunggongvirae</taxon>
        <taxon>Uroviricota</taxon>
        <taxon>Caudoviricetes</taxon>
        <taxon>Caudoviricetes code 15 clade</taxon>
    </lineage>
</organism>
<accession>A0ABZ0Z170</accession>
<proteinExistence type="predicted"/>